<keyword evidence="1" id="KW-0805">Transcription regulation</keyword>
<evidence type="ECO:0000313" key="7">
    <source>
        <dbReference type="EMBL" id="MBI0105167.1"/>
    </source>
</evidence>
<dbReference type="SUPFAM" id="SSF46689">
    <property type="entry name" value="Homeodomain-like"/>
    <property type="match status" value="1"/>
</dbReference>
<dbReference type="InterPro" id="IPR050109">
    <property type="entry name" value="HTH-type_TetR-like_transc_reg"/>
</dbReference>
<evidence type="ECO:0000313" key="8">
    <source>
        <dbReference type="Proteomes" id="UP000766153"/>
    </source>
</evidence>
<dbReference type="PROSITE" id="PS50977">
    <property type="entry name" value="HTH_TETR_2"/>
    <property type="match status" value="1"/>
</dbReference>
<evidence type="ECO:0000256" key="3">
    <source>
        <dbReference type="ARBA" id="ARBA00023163"/>
    </source>
</evidence>
<evidence type="ECO:0000256" key="4">
    <source>
        <dbReference type="PROSITE-ProRule" id="PRU00335"/>
    </source>
</evidence>
<organism evidence="7 8">
    <name type="scientific">Bifidobacterium polysaccharolyticum</name>
    <dbReference type="NCBI Taxonomy" id="2750967"/>
    <lineage>
        <taxon>Bacteria</taxon>
        <taxon>Bacillati</taxon>
        <taxon>Actinomycetota</taxon>
        <taxon>Actinomycetes</taxon>
        <taxon>Bifidobacteriales</taxon>
        <taxon>Bifidobacteriaceae</taxon>
        <taxon>Bifidobacterium</taxon>
    </lineage>
</organism>
<keyword evidence="2 4" id="KW-0238">DNA-binding</keyword>
<dbReference type="PRINTS" id="PR00455">
    <property type="entry name" value="HTHTETR"/>
</dbReference>
<evidence type="ECO:0000256" key="2">
    <source>
        <dbReference type="ARBA" id="ARBA00023125"/>
    </source>
</evidence>
<evidence type="ECO:0000259" key="6">
    <source>
        <dbReference type="PROSITE" id="PS50977"/>
    </source>
</evidence>
<dbReference type="Pfam" id="PF00440">
    <property type="entry name" value="TetR_N"/>
    <property type="match status" value="1"/>
</dbReference>
<feature type="region of interest" description="Disordered" evidence="5">
    <location>
        <begin position="222"/>
        <end position="271"/>
    </location>
</feature>
<dbReference type="InterPro" id="IPR001647">
    <property type="entry name" value="HTH_TetR"/>
</dbReference>
<comment type="caution">
    <text evidence="7">The sequence shown here is derived from an EMBL/GenBank/DDBJ whole genome shotgun (WGS) entry which is preliminary data.</text>
</comment>
<feature type="DNA-binding region" description="H-T-H motif" evidence="4">
    <location>
        <begin position="48"/>
        <end position="67"/>
    </location>
</feature>
<evidence type="ECO:0000256" key="1">
    <source>
        <dbReference type="ARBA" id="ARBA00023015"/>
    </source>
</evidence>
<dbReference type="SUPFAM" id="SSF48498">
    <property type="entry name" value="Tetracyclin repressor-like, C-terminal domain"/>
    <property type="match status" value="1"/>
</dbReference>
<evidence type="ECO:0000256" key="5">
    <source>
        <dbReference type="SAM" id="MobiDB-lite"/>
    </source>
</evidence>
<accession>A0ABS0QUT7</accession>
<dbReference type="PANTHER" id="PTHR30055:SF240">
    <property type="entry name" value="HTH-TYPE TRANSCRIPTIONAL REGULATOR ACRR"/>
    <property type="match status" value="1"/>
</dbReference>
<proteinExistence type="predicted"/>
<dbReference type="RefSeq" id="WP_198207257.1">
    <property type="nucleotide sequence ID" value="NZ_JACFRB010000001.1"/>
</dbReference>
<feature type="region of interest" description="Disordered" evidence="5">
    <location>
        <begin position="1"/>
        <end position="25"/>
    </location>
</feature>
<name>A0ABS0QUT7_9BIFI</name>
<feature type="domain" description="HTH tetR-type" evidence="6">
    <location>
        <begin position="25"/>
        <end position="85"/>
    </location>
</feature>
<reference evidence="7 8" key="1">
    <citation type="submission" date="2020-07" db="EMBL/GenBank/DDBJ databases">
        <title>Isolated bacteria genomes of Apis mellifera.</title>
        <authorList>
            <person name="Wu J."/>
            <person name="Zheng H."/>
        </authorList>
    </citation>
    <scope>NUCLEOTIDE SEQUENCE [LARGE SCALE GENOMIC DNA]</scope>
    <source>
        <strain evidence="7 8">B14448H7</strain>
    </source>
</reference>
<dbReference type="InterPro" id="IPR036271">
    <property type="entry name" value="Tet_transcr_reg_TetR-rel_C_sf"/>
</dbReference>
<dbReference type="InterPro" id="IPR009057">
    <property type="entry name" value="Homeodomain-like_sf"/>
</dbReference>
<keyword evidence="8" id="KW-1185">Reference proteome</keyword>
<keyword evidence="3" id="KW-0804">Transcription</keyword>
<feature type="compositionally biased region" description="Basic and acidic residues" evidence="5">
    <location>
        <begin position="7"/>
        <end position="25"/>
    </location>
</feature>
<dbReference type="Gene3D" id="1.10.357.10">
    <property type="entry name" value="Tetracycline Repressor, domain 2"/>
    <property type="match status" value="1"/>
</dbReference>
<gene>
    <name evidence="7" type="ORF">H3T91_01425</name>
</gene>
<dbReference type="Proteomes" id="UP000766153">
    <property type="component" value="Unassembled WGS sequence"/>
</dbReference>
<sequence length="271" mass="29713">MIRKVKKTDGPSEGGDHTRHRPETLHKREEILRAALDVFGRKGAAKGTLEEIADKVGMTRAGILHHFGSKRKLLIEVLRYNDQAEVADLPDRKMPGGSAGFDHLLQTIVDHARNPEIARSFITLSSESITEGNPGHPFFRERYANLRQEVAEWIVQMGRDQGKAVERDLALMASSSILALMDGLQLQWLMDEGEEGQIDMVRTLSFAMHVIVAAALGNQMAGRDVEPDAGTGGERGVRGPSQRCDEMGAPYDCPPGEPDSPLSLGDDTIHS</sequence>
<dbReference type="EMBL" id="JACFRB010000001">
    <property type="protein sequence ID" value="MBI0105167.1"/>
    <property type="molecule type" value="Genomic_DNA"/>
</dbReference>
<dbReference type="PANTHER" id="PTHR30055">
    <property type="entry name" value="HTH-TYPE TRANSCRIPTIONAL REGULATOR RUTR"/>
    <property type="match status" value="1"/>
</dbReference>
<protein>
    <submittedName>
        <fullName evidence="7">TetR/AcrR family transcriptional regulator</fullName>
    </submittedName>
</protein>